<dbReference type="EMBL" id="FNVP01000010">
    <property type="protein sequence ID" value="SEG36276.1"/>
    <property type="molecule type" value="Genomic_DNA"/>
</dbReference>
<dbReference type="AlphaFoldDB" id="A0A1H5ZLQ0"/>
<sequence>MKNLGLFCLLFASIGFQSCKKNQSEKVVKATEVQAEKLISVQCYKALYQEDTIELKMNTLKNGKITGDMVMKIFNMPKKVGKIDGEFRGDTLFASYTFIQGTYDKITYKNPMAFLKRGNELILGNGKIGTTMGASFFVKGEPIDFERVKYKLKTVDCITK</sequence>
<protein>
    <recommendedName>
        <fullName evidence="3">Lipoprotein</fullName>
    </recommendedName>
</protein>
<dbReference type="OrthoDB" id="768192at2"/>
<accession>A0A1H5ZLQ0</accession>
<evidence type="ECO:0008006" key="3">
    <source>
        <dbReference type="Google" id="ProtNLM"/>
    </source>
</evidence>
<dbReference type="RefSeq" id="WP_104000473.1">
    <property type="nucleotide sequence ID" value="NZ_FNVP01000010.1"/>
</dbReference>
<name>A0A1H5ZLQ0_9FLAO</name>
<gene>
    <name evidence="1" type="ORF">SAMN04488130_11092</name>
</gene>
<evidence type="ECO:0000313" key="2">
    <source>
        <dbReference type="Proteomes" id="UP000236737"/>
    </source>
</evidence>
<dbReference type="Proteomes" id="UP000236737">
    <property type="component" value="Unassembled WGS sequence"/>
</dbReference>
<dbReference type="PROSITE" id="PS51257">
    <property type="entry name" value="PROKAR_LIPOPROTEIN"/>
    <property type="match status" value="1"/>
</dbReference>
<evidence type="ECO:0000313" key="1">
    <source>
        <dbReference type="EMBL" id="SEG36276.1"/>
    </source>
</evidence>
<proteinExistence type="predicted"/>
<keyword evidence="2" id="KW-1185">Reference proteome</keyword>
<organism evidence="1 2">
    <name type="scientific">Flavobacterium urumqiense</name>
    <dbReference type="NCBI Taxonomy" id="935224"/>
    <lineage>
        <taxon>Bacteria</taxon>
        <taxon>Pseudomonadati</taxon>
        <taxon>Bacteroidota</taxon>
        <taxon>Flavobacteriia</taxon>
        <taxon>Flavobacteriales</taxon>
        <taxon>Flavobacteriaceae</taxon>
        <taxon>Flavobacterium</taxon>
    </lineage>
</organism>
<reference evidence="2" key="1">
    <citation type="submission" date="2016-10" db="EMBL/GenBank/DDBJ databases">
        <authorList>
            <person name="Varghese N."/>
            <person name="Submissions S."/>
        </authorList>
    </citation>
    <scope>NUCLEOTIDE SEQUENCE [LARGE SCALE GENOMIC DNA]</scope>
    <source>
        <strain evidence="2">CGMCC 1.9230</strain>
    </source>
</reference>